<reference evidence="2 3" key="1">
    <citation type="journal article" date="2017" name="Curr. Biol.">
        <title>Genome architecture and evolution of a unichromosomal asexual nematode.</title>
        <authorList>
            <person name="Fradin H."/>
            <person name="Zegar C."/>
            <person name="Gutwein M."/>
            <person name="Lucas J."/>
            <person name="Kovtun M."/>
            <person name="Corcoran D."/>
            <person name="Baugh L.R."/>
            <person name="Kiontke K."/>
            <person name="Gunsalus K."/>
            <person name="Fitch D.H."/>
            <person name="Piano F."/>
        </authorList>
    </citation>
    <scope>NUCLEOTIDE SEQUENCE [LARGE SCALE GENOMIC DNA]</scope>
    <source>
        <strain evidence="2">PF1309</strain>
    </source>
</reference>
<keyword evidence="3" id="KW-1185">Reference proteome</keyword>
<dbReference type="Proteomes" id="UP000218231">
    <property type="component" value="Unassembled WGS sequence"/>
</dbReference>
<feature type="region of interest" description="Disordered" evidence="1">
    <location>
        <begin position="156"/>
        <end position="206"/>
    </location>
</feature>
<comment type="caution">
    <text evidence="2">The sequence shown here is derived from an EMBL/GenBank/DDBJ whole genome shotgun (WGS) entry which is preliminary data.</text>
</comment>
<dbReference type="EMBL" id="LIAE01005579">
    <property type="protein sequence ID" value="PAV93235.1"/>
    <property type="molecule type" value="Genomic_DNA"/>
</dbReference>
<feature type="compositionally biased region" description="Low complexity" evidence="1">
    <location>
        <begin position="177"/>
        <end position="190"/>
    </location>
</feature>
<protein>
    <submittedName>
        <fullName evidence="2">Uncharacterized protein</fullName>
    </submittedName>
</protein>
<proteinExistence type="predicted"/>
<dbReference type="AlphaFoldDB" id="A0A2A2M4K5"/>
<accession>A0A2A2M4K5</accession>
<organism evidence="2 3">
    <name type="scientific">Diploscapter pachys</name>
    <dbReference type="NCBI Taxonomy" id="2018661"/>
    <lineage>
        <taxon>Eukaryota</taxon>
        <taxon>Metazoa</taxon>
        <taxon>Ecdysozoa</taxon>
        <taxon>Nematoda</taxon>
        <taxon>Chromadorea</taxon>
        <taxon>Rhabditida</taxon>
        <taxon>Rhabditina</taxon>
        <taxon>Rhabditomorpha</taxon>
        <taxon>Rhabditoidea</taxon>
        <taxon>Rhabditidae</taxon>
        <taxon>Diploscapter</taxon>
    </lineage>
</organism>
<evidence type="ECO:0000256" key="1">
    <source>
        <dbReference type="SAM" id="MobiDB-lite"/>
    </source>
</evidence>
<evidence type="ECO:0000313" key="2">
    <source>
        <dbReference type="EMBL" id="PAV93235.1"/>
    </source>
</evidence>
<evidence type="ECO:0000313" key="3">
    <source>
        <dbReference type="Proteomes" id="UP000218231"/>
    </source>
</evidence>
<sequence length="206" mass="21818">MTIDDPAAPRGDHRQVDAVAFGQKVVFLVLGDREIAHAAGEHDADGALRGAEQPRPAREAVCLHRFGDDPGGTLHAVGPRLRSIQATRRADRGNSITEIMVCANSTVSTCAPMGTAIQRPIAVQKTIAPLAISQSCQKSRVTRRCSINSIAIKQSDQSSIADPSGWPLTRSSNRPSGAAAQGRMAASAAGLRPPARWRSASMQPIR</sequence>
<gene>
    <name evidence="2" type="ORF">WR25_22338</name>
</gene>
<name>A0A2A2M4K5_9BILA</name>